<dbReference type="Gene3D" id="1.20.1250.20">
    <property type="entry name" value="MFS general substrate transporter like domains"/>
    <property type="match status" value="1"/>
</dbReference>
<feature type="transmembrane region" description="Helical" evidence="5">
    <location>
        <begin position="328"/>
        <end position="347"/>
    </location>
</feature>
<dbReference type="PROSITE" id="PS50850">
    <property type="entry name" value="MFS"/>
    <property type="match status" value="1"/>
</dbReference>
<feature type="transmembrane region" description="Helical" evidence="5">
    <location>
        <begin position="353"/>
        <end position="378"/>
    </location>
</feature>
<dbReference type="PANTHER" id="PTHR23501:SF154">
    <property type="entry name" value="MULTIDRUG-EFFLUX TRANSPORTER RV1634-RELATED"/>
    <property type="match status" value="1"/>
</dbReference>
<gene>
    <name evidence="7" type="ORF">IGS67_02635</name>
</gene>
<evidence type="ECO:0000256" key="3">
    <source>
        <dbReference type="ARBA" id="ARBA00022989"/>
    </source>
</evidence>
<evidence type="ECO:0000256" key="5">
    <source>
        <dbReference type="SAM" id="Phobius"/>
    </source>
</evidence>
<feature type="transmembrane region" description="Helical" evidence="5">
    <location>
        <begin position="264"/>
        <end position="288"/>
    </location>
</feature>
<dbReference type="Proteomes" id="UP000642107">
    <property type="component" value="Unassembled WGS sequence"/>
</dbReference>
<protein>
    <submittedName>
        <fullName evidence="7">MFS transporter</fullName>
    </submittedName>
</protein>
<evidence type="ECO:0000259" key="6">
    <source>
        <dbReference type="PROSITE" id="PS50850"/>
    </source>
</evidence>
<accession>A0ABR9DMM9</accession>
<feature type="transmembrane region" description="Helical" evidence="5">
    <location>
        <begin position="46"/>
        <end position="70"/>
    </location>
</feature>
<dbReference type="InterPro" id="IPR011701">
    <property type="entry name" value="MFS"/>
</dbReference>
<feature type="transmembrane region" description="Helical" evidence="5">
    <location>
        <begin position="12"/>
        <end position="40"/>
    </location>
</feature>
<feature type="transmembrane region" description="Helical" evidence="5">
    <location>
        <begin position="165"/>
        <end position="188"/>
    </location>
</feature>
<feature type="transmembrane region" description="Helical" evidence="5">
    <location>
        <begin position="209"/>
        <end position="226"/>
    </location>
</feature>
<keyword evidence="3 5" id="KW-1133">Transmembrane helix</keyword>
<keyword evidence="2 5" id="KW-0812">Transmembrane</keyword>
<keyword evidence="8" id="KW-1185">Reference proteome</keyword>
<proteinExistence type="predicted"/>
<evidence type="ECO:0000256" key="4">
    <source>
        <dbReference type="ARBA" id="ARBA00023136"/>
    </source>
</evidence>
<organism evidence="7 8">
    <name type="scientific">Flavimobilis rhizosphaerae</name>
    <dbReference type="NCBI Taxonomy" id="2775421"/>
    <lineage>
        <taxon>Bacteria</taxon>
        <taxon>Bacillati</taxon>
        <taxon>Actinomycetota</taxon>
        <taxon>Actinomycetes</taxon>
        <taxon>Micrococcales</taxon>
        <taxon>Jonesiaceae</taxon>
        <taxon>Flavimobilis</taxon>
    </lineage>
</organism>
<feature type="transmembrane region" description="Helical" evidence="5">
    <location>
        <begin position="137"/>
        <end position="159"/>
    </location>
</feature>
<name>A0ABR9DMM9_9MICO</name>
<dbReference type="InterPro" id="IPR020846">
    <property type="entry name" value="MFS_dom"/>
</dbReference>
<evidence type="ECO:0000313" key="8">
    <source>
        <dbReference type="Proteomes" id="UP000642107"/>
    </source>
</evidence>
<dbReference type="PRINTS" id="PR01036">
    <property type="entry name" value="TCRTETB"/>
</dbReference>
<feature type="transmembrane region" description="Helical" evidence="5">
    <location>
        <begin position="77"/>
        <end position="96"/>
    </location>
</feature>
<feature type="domain" description="Major facilitator superfamily (MFS) profile" evidence="6">
    <location>
        <begin position="12"/>
        <end position="447"/>
    </location>
</feature>
<feature type="transmembrane region" description="Helical" evidence="5">
    <location>
        <begin position="398"/>
        <end position="416"/>
    </location>
</feature>
<sequence length="458" mass="46070">MHDLPSSAPRQTMLVVGMVTLITAGAFESLAVATAMATIARALDGMALYSAAFALTIATSVVGMVAAGVVADRARPALPMLLGVVTFAAGLVIAAFTPSMSLLLLGRALQGLGQGAYVVALYMVVARAFAPAQRARVFAWFAAAWVVPSLVGPVVAGLVVDTIGWRWVFGAVALVAAPAAAVVLRTTWHVPGPETLPDAATTRAGVRRIGWGAAAGVGVTVVTLATERDGTAGIVVGAAGLLAALVAAHFLLPPGTLRARRGLPAVVGLRGVIAASYFATEVMLPLILQTERGLSPTRSGTILTVAAVTWALGSQLRGRNLASSLTYLRLGTTLSIVGIAASATIALPGTPLAVGWVAWALAGLGVGMVYPTLSVLVLDVAPPAEHGAATSALQVSDALGMSLAIALTGAAVHVVVNALGIGGYLLGFGLTTLLGLVALWLAGRTTLPDATTPTNATA</sequence>
<reference evidence="7 8" key="1">
    <citation type="submission" date="2020-09" db="EMBL/GenBank/DDBJ databases">
        <title>Flavimobilis rhizosphaerae sp. nov., isolated from rhizosphere soil of Spartina alterniflora.</title>
        <authorList>
            <person name="Hanqin C."/>
        </authorList>
    </citation>
    <scope>NUCLEOTIDE SEQUENCE [LARGE SCALE GENOMIC DNA]</scope>
    <source>
        <strain evidence="7 8">GY 10621</strain>
    </source>
</reference>
<dbReference type="PANTHER" id="PTHR23501">
    <property type="entry name" value="MAJOR FACILITATOR SUPERFAMILY"/>
    <property type="match status" value="1"/>
</dbReference>
<evidence type="ECO:0000313" key="7">
    <source>
        <dbReference type="EMBL" id="MBD9698391.1"/>
    </source>
</evidence>
<dbReference type="Pfam" id="PF07690">
    <property type="entry name" value="MFS_1"/>
    <property type="match status" value="1"/>
</dbReference>
<evidence type="ECO:0000256" key="2">
    <source>
        <dbReference type="ARBA" id="ARBA00022692"/>
    </source>
</evidence>
<keyword evidence="4 5" id="KW-0472">Membrane</keyword>
<dbReference type="SUPFAM" id="SSF103473">
    <property type="entry name" value="MFS general substrate transporter"/>
    <property type="match status" value="1"/>
</dbReference>
<evidence type="ECO:0000256" key="1">
    <source>
        <dbReference type="ARBA" id="ARBA00004651"/>
    </source>
</evidence>
<dbReference type="EMBL" id="JACZDF010000001">
    <property type="protein sequence ID" value="MBD9698391.1"/>
    <property type="molecule type" value="Genomic_DNA"/>
</dbReference>
<feature type="transmembrane region" description="Helical" evidence="5">
    <location>
        <begin position="108"/>
        <end position="130"/>
    </location>
</feature>
<dbReference type="RefSeq" id="WP_192277519.1">
    <property type="nucleotide sequence ID" value="NZ_JACZDF010000001.1"/>
</dbReference>
<feature type="transmembrane region" description="Helical" evidence="5">
    <location>
        <begin position="422"/>
        <end position="442"/>
    </location>
</feature>
<comment type="caution">
    <text evidence="7">The sequence shown here is derived from an EMBL/GenBank/DDBJ whole genome shotgun (WGS) entry which is preliminary data.</text>
</comment>
<dbReference type="InterPro" id="IPR036259">
    <property type="entry name" value="MFS_trans_sf"/>
</dbReference>
<comment type="subcellular location">
    <subcellularLocation>
        <location evidence="1">Cell membrane</location>
        <topology evidence="1">Multi-pass membrane protein</topology>
    </subcellularLocation>
</comment>
<feature type="transmembrane region" description="Helical" evidence="5">
    <location>
        <begin position="232"/>
        <end position="252"/>
    </location>
</feature>